<dbReference type="OrthoDB" id="5984158at2759"/>
<feature type="domain" description="Laminin EGF-like" evidence="14">
    <location>
        <begin position="450"/>
        <end position="500"/>
    </location>
</feature>
<feature type="disulfide bond" evidence="12">
    <location>
        <begin position="106"/>
        <end position="115"/>
    </location>
</feature>
<keyword evidence="4" id="KW-0272">Extracellular matrix</keyword>
<dbReference type="PROSITE" id="PS50027">
    <property type="entry name" value="EGF_LAM_2"/>
    <property type="match status" value="6"/>
</dbReference>
<evidence type="ECO:0000256" key="11">
    <source>
        <dbReference type="ARBA" id="ARBA00023292"/>
    </source>
</evidence>
<dbReference type="PRINTS" id="PR00011">
    <property type="entry name" value="EGFLAMININ"/>
</dbReference>
<feature type="disulfide bond" evidence="12">
    <location>
        <begin position="212"/>
        <end position="221"/>
    </location>
</feature>
<protein>
    <submittedName>
        <fullName evidence="16">Usherin</fullName>
    </submittedName>
</protein>
<dbReference type="FunFam" id="2.10.25.10:FF:000209">
    <property type="entry name" value="Laminin subunit alpha 5"/>
    <property type="match status" value="1"/>
</dbReference>
<evidence type="ECO:0000259" key="15">
    <source>
        <dbReference type="PROSITE" id="PS50853"/>
    </source>
</evidence>
<evidence type="ECO:0000256" key="2">
    <source>
        <dbReference type="ARBA" id="ARBA00004316"/>
    </source>
</evidence>
<dbReference type="InterPro" id="IPR001791">
    <property type="entry name" value="Laminin_G"/>
</dbReference>
<keyword evidence="3" id="KW-0964">Secreted</keyword>
<feature type="disulfide bond" evidence="12">
    <location>
        <begin position="311"/>
        <end position="320"/>
    </location>
</feature>
<dbReference type="PROSITE" id="PS01248">
    <property type="entry name" value="EGF_LAM_1"/>
    <property type="match status" value="2"/>
</dbReference>
<dbReference type="SUPFAM" id="SSF57196">
    <property type="entry name" value="EGF/Laminin"/>
    <property type="match status" value="6"/>
</dbReference>
<dbReference type="SUPFAM" id="SSF49899">
    <property type="entry name" value="Concanavalin A-like lectins/glucanases"/>
    <property type="match status" value="2"/>
</dbReference>
<dbReference type="InterPro" id="IPR003961">
    <property type="entry name" value="FN3_dom"/>
</dbReference>
<feature type="domain" description="Fibronectin type-III" evidence="15">
    <location>
        <begin position="504"/>
        <end position="590"/>
    </location>
</feature>
<dbReference type="PROSITE" id="PS50853">
    <property type="entry name" value="FN3"/>
    <property type="match status" value="3"/>
</dbReference>
<dbReference type="FunFam" id="2.10.25.10:FF:000082">
    <property type="entry name" value="Laminin subunit alpha 1"/>
    <property type="match status" value="1"/>
</dbReference>
<evidence type="ECO:0000256" key="10">
    <source>
        <dbReference type="ARBA" id="ARBA00023273"/>
    </source>
</evidence>
<keyword evidence="7" id="KW-0084">Basement membrane</keyword>
<dbReference type="GO" id="GO:0009888">
    <property type="term" value="P:tissue development"/>
    <property type="evidence" value="ECO:0007669"/>
    <property type="project" value="TreeGrafter"/>
</dbReference>
<comment type="caution">
    <text evidence="16">The sequence shown here is derived from an EMBL/GenBank/DDBJ whole genome shotgun (WGS) entry which is preliminary data.</text>
</comment>
<dbReference type="InterPro" id="IPR013783">
    <property type="entry name" value="Ig-like_fold"/>
</dbReference>
<keyword evidence="8 12" id="KW-1015">Disulfide bond</keyword>
<feature type="disulfide bond" evidence="12">
    <location>
        <begin position="433"/>
        <end position="447"/>
    </location>
</feature>
<feature type="domain" description="Fibronectin type-III" evidence="15">
    <location>
        <begin position="720"/>
        <end position="829"/>
    </location>
</feature>
<evidence type="ECO:0000259" key="13">
    <source>
        <dbReference type="PROSITE" id="PS50025"/>
    </source>
</evidence>
<feature type="disulfide bond" evidence="12">
    <location>
        <begin position="323"/>
        <end position="337"/>
    </location>
</feature>
<dbReference type="SMART" id="SM00180">
    <property type="entry name" value="EGF_Lam"/>
    <property type="match status" value="9"/>
</dbReference>
<comment type="caution">
    <text evidence="12">Lacks conserved residue(s) required for the propagation of feature annotation.</text>
</comment>
<keyword evidence="6" id="KW-0677">Repeat</keyword>
<dbReference type="CDD" id="cd00055">
    <property type="entry name" value="EGF_Lam"/>
    <property type="match status" value="8"/>
</dbReference>
<evidence type="ECO:0000256" key="7">
    <source>
        <dbReference type="ARBA" id="ARBA00022869"/>
    </source>
</evidence>
<dbReference type="Proteomes" id="UP000276133">
    <property type="component" value="Unassembled WGS sequence"/>
</dbReference>
<evidence type="ECO:0000313" key="16">
    <source>
        <dbReference type="EMBL" id="RNA36662.1"/>
    </source>
</evidence>
<name>A0A3M7SLR6_BRAPC</name>
<feature type="domain" description="Laminin G" evidence="13">
    <location>
        <begin position="989"/>
        <end position="1199"/>
    </location>
</feature>
<dbReference type="PANTHER" id="PTHR10574">
    <property type="entry name" value="NETRIN/LAMININ-RELATED"/>
    <property type="match status" value="1"/>
</dbReference>
<dbReference type="EMBL" id="REGN01001147">
    <property type="protein sequence ID" value="RNA36662.1"/>
    <property type="molecule type" value="Genomic_DNA"/>
</dbReference>
<evidence type="ECO:0000259" key="14">
    <source>
        <dbReference type="PROSITE" id="PS50027"/>
    </source>
</evidence>
<dbReference type="Pfam" id="PF00053">
    <property type="entry name" value="EGF_laminin"/>
    <property type="match status" value="8"/>
</dbReference>
<keyword evidence="10" id="KW-0966">Cell projection</keyword>
<feature type="domain" description="Laminin EGF-like" evidence="14">
    <location>
        <begin position="240"/>
        <end position="287"/>
    </location>
</feature>
<dbReference type="InterPro" id="IPR036116">
    <property type="entry name" value="FN3_sf"/>
</dbReference>
<dbReference type="InterPro" id="IPR013320">
    <property type="entry name" value="ConA-like_dom_sf"/>
</dbReference>
<feature type="disulfide bond" evidence="12">
    <location>
        <begin position="193"/>
        <end position="210"/>
    </location>
</feature>
<feature type="disulfide bond" evidence="12">
    <location>
        <begin position="191"/>
        <end position="203"/>
    </location>
</feature>
<sequence length="1676" mass="188503">CEKCLSLYNNRPYEPRYSNPFASCSECNCNNRSNSCVYTAPLKKGLCQNCAQNSTGSSCERCIPNFFFDPSTKKCEQCKCDLKGVITQIGPVSLSYCNQISGNCICKQNVMGTQCDQCKPGFFNLTIDKINGCEQCECNYGATQLVPGTNLTLCEQKTGQCLCQSAFVSGFRCDRCIESMYDLQNGCNKQCNCDPLGSLSAACDQITGQCNCRSRVRGLRCNQCDPGFYNLTIKGCANKCQCDQVGSLSGNVCDIVSGRCLCKTGYRGKNCDRCMNGYWRSGSECVKCECNLSGILDEDNICEEASGKCICNELSEGFECDRCRPGYYGLNEFSSNCTKCACDPIGTNKSTLIDGNYICDARTSQCACNINRIGVRCETCANGFFFLNLNGIDCFECACDPAGSIPGSNCDSLTGECVCKIANGIGGTRCDQCTEGFFNFSKTTGSCSRCGCNVAGSYDQDCDQFTGQCNCKEFVAGLKCNVCIPGTSNLDVDNPFGCSKLPSKQSPPFLSVKNSDTVTVSWSKPDYPNGIIRFYLVYRNETLVTNTSNQNYDDTNLLPFVVYSYRIESFNDQGSTSSRSQNIKITLPSQPCCNFTYQLFNIRSSQVQVLWTAPERLNGLSPFYSIKVYSKKDPHLPSNPIDLDNLIEQTNSSLTLDHTQSNTDLIQTTITNLNAYSHYFLHVQACNRDLNSPDTFYCLDGQPQAHSASTYTSFITSQDRPQNQTQPVLISLNSSFIIMGVRRPLKPNGIIVMYEIYKKSYNSTDQDYSLACVIEEFFDPKDSMADNKLKICIIKNLRPRSTYVIVATSSTVIGRSRPSAELVLTTLENAPICPPLVQSAISPKYDSVFIRWLPSYQQTLLDNYWINCLGGGISNFSVFLVNNEQTQLVYTGLDNSLNLTKLNSSQTYHFYVQLCNKAGCMRTEILSIKTVDPPPNKWTLDDLTYQVVDSALRFDWSRYRPYNSTNFTGIKYRLERARISFANPAPLLEQGYRLHGFNYFKFDSLKYYPQGYPFFGLKYKFKTQHDGLIYLASSGYSQSEFSAVQVNMGRNWFLSDTQSQVDACSIYLQGETNNGKWNAAQVFRLNSYAFMRSNEKFAQVNSTRCTKQVISDVIGIYVGGLPDDFLSRDESAFFDQQFKKIQPYRFLGCLKNLTTIIDFDTVKFSSNRTIPVSREIELNFSEAAVSPGEPYNSNTIYGCPLNLDTESRPVHVLGFGYIFSNIGATVPVEKDSNEKFTLNLHYRTEWPTGILFLNFDIENEQYILVRLLDTNKIEICFKTRIRYDLTNSNAFLNYFDLLFNESYGINSLANGYWSSLNLELNFKNRSLLLQLNQTRIVSKIFFTQESFPKNLDPKILNATLLFTFYFNTQFFTAGFDFEMLTDIYALLARSFINPVTREYFSNFFSFIEFLDEHVYFTGCIKLVKINGYLVDFFDLNNLIAYKNSRFDGCANVNVFVESVSRLKDVLVETNESVAVDAEFGAFTEYFYRVTAFNNQGSSSSEWLLVRTPEDKPQGFVDIERFLRAKAISGYRIQVDQMSNFCFYCTNWSFMTKGFVTRFVLKVFGADSVRNYDFYCETVCSNEYSSSENVSQIESVFSKIEDARAQRLLVSSTPITVYSLVVSVCTNAGCIDSQMFNITTLATASRLTEITYFGSRLCGDGAAVSAVINRVGQPVIK</sequence>
<accession>A0A3M7SLR6</accession>
<dbReference type="InterPro" id="IPR000742">
    <property type="entry name" value="EGF"/>
</dbReference>
<dbReference type="CDD" id="cd00063">
    <property type="entry name" value="FN3"/>
    <property type="match status" value="1"/>
</dbReference>
<dbReference type="PROSITE" id="PS50025">
    <property type="entry name" value="LAM_G_DOMAIN"/>
    <property type="match status" value="2"/>
</dbReference>
<evidence type="ECO:0000256" key="4">
    <source>
        <dbReference type="ARBA" id="ARBA00022530"/>
    </source>
</evidence>
<dbReference type="PANTHER" id="PTHR10574:SF406">
    <property type="entry name" value="LAMININ SUBUNIT ALPHA 5"/>
    <property type="match status" value="1"/>
</dbReference>
<evidence type="ECO:0000256" key="6">
    <source>
        <dbReference type="ARBA" id="ARBA00022737"/>
    </source>
</evidence>
<dbReference type="FunFam" id="2.10.25.10:FF:000388">
    <property type="entry name" value="Laminin subunit alpha"/>
    <property type="match status" value="1"/>
</dbReference>
<dbReference type="Gene3D" id="2.60.40.10">
    <property type="entry name" value="Immunoglobulins"/>
    <property type="match status" value="4"/>
</dbReference>
<feature type="domain" description="Laminin G" evidence="13">
    <location>
        <begin position="1209"/>
        <end position="1449"/>
    </location>
</feature>
<dbReference type="SUPFAM" id="SSF49265">
    <property type="entry name" value="Fibronectin type III"/>
    <property type="match status" value="3"/>
</dbReference>
<dbReference type="Gene3D" id="2.10.25.10">
    <property type="entry name" value="Laminin"/>
    <property type="match status" value="9"/>
</dbReference>
<organism evidence="16 17">
    <name type="scientific">Brachionus plicatilis</name>
    <name type="common">Marine rotifer</name>
    <name type="synonym">Brachionus muelleri</name>
    <dbReference type="NCBI Taxonomy" id="10195"/>
    <lineage>
        <taxon>Eukaryota</taxon>
        <taxon>Metazoa</taxon>
        <taxon>Spiralia</taxon>
        <taxon>Gnathifera</taxon>
        <taxon>Rotifera</taxon>
        <taxon>Eurotatoria</taxon>
        <taxon>Monogononta</taxon>
        <taxon>Pseudotrocha</taxon>
        <taxon>Ploima</taxon>
        <taxon>Brachionidae</taxon>
        <taxon>Brachionus</taxon>
    </lineage>
</organism>
<dbReference type="InterPro" id="IPR050440">
    <property type="entry name" value="Laminin/Netrin_ECM"/>
</dbReference>
<evidence type="ECO:0000256" key="3">
    <source>
        <dbReference type="ARBA" id="ARBA00022525"/>
    </source>
</evidence>
<feature type="domain" description="Laminin EGF-like" evidence="14">
    <location>
        <begin position="288"/>
        <end position="339"/>
    </location>
</feature>
<dbReference type="SMART" id="SM00181">
    <property type="entry name" value="EGF"/>
    <property type="match status" value="4"/>
</dbReference>
<feature type="domain" description="Laminin EGF-like" evidence="14">
    <location>
        <begin position="78"/>
        <end position="135"/>
    </location>
</feature>
<reference evidence="16 17" key="1">
    <citation type="journal article" date="2018" name="Sci. Rep.">
        <title>Genomic signatures of local adaptation to the degree of environmental predictability in rotifers.</title>
        <authorList>
            <person name="Franch-Gras L."/>
            <person name="Hahn C."/>
            <person name="Garcia-Roger E.M."/>
            <person name="Carmona M.J."/>
            <person name="Serra M."/>
            <person name="Gomez A."/>
        </authorList>
    </citation>
    <scope>NUCLEOTIDE SEQUENCE [LARGE SCALE GENOMIC DNA]</scope>
    <source>
        <strain evidence="16">HYR1</strain>
    </source>
</reference>
<dbReference type="SMART" id="SM00060">
    <property type="entry name" value="FN3"/>
    <property type="match status" value="4"/>
</dbReference>
<keyword evidence="17" id="KW-1185">Reference proteome</keyword>
<dbReference type="Pfam" id="PF00041">
    <property type="entry name" value="fn3"/>
    <property type="match status" value="1"/>
</dbReference>
<feature type="disulfide bond" evidence="12">
    <location>
        <begin position="471"/>
        <end position="480"/>
    </location>
</feature>
<feature type="disulfide bond" evidence="12">
    <location>
        <begin position="262"/>
        <end position="271"/>
    </location>
</feature>
<evidence type="ECO:0000256" key="1">
    <source>
        <dbReference type="ARBA" id="ARBA00004302"/>
    </source>
</evidence>
<feature type="disulfide bond" evidence="12">
    <location>
        <begin position="452"/>
        <end position="469"/>
    </location>
</feature>
<keyword evidence="5" id="KW-0732">Signal</keyword>
<keyword evidence="11 12" id="KW-0424">Laminin EGF-like domain</keyword>
<feature type="disulfide bond" evidence="12">
    <location>
        <begin position="450"/>
        <end position="462"/>
    </location>
</feature>
<dbReference type="GO" id="GO:0009887">
    <property type="term" value="P:animal organ morphogenesis"/>
    <property type="evidence" value="ECO:0007669"/>
    <property type="project" value="TreeGrafter"/>
</dbReference>
<dbReference type="FunFam" id="2.10.25.10:FF:000011">
    <property type="entry name" value="Cadherin EGF LAG seven-pass G-type receptor"/>
    <property type="match status" value="1"/>
</dbReference>
<dbReference type="GO" id="GO:0042995">
    <property type="term" value="C:cell projection"/>
    <property type="evidence" value="ECO:0007669"/>
    <property type="project" value="UniProtKB-SubCell"/>
</dbReference>
<feature type="domain" description="Laminin EGF-like" evidence="14">
    <location>
        <begin position="191"/>
        <end position="238"/>
    </location>
</feature>
<gene>
    <name evidence="16" type="ORF">BpHYR1_053597</name>
</gene>
<evidence type="ECO:0000256" key="12">
    <source>
        <dbReference type="PROSITE-ProRule" id="PRU00460"/>
    </source>
</evidence>
<comment type="subcellular location">
    <subcellularLocation>
        <location evidence="2">Cell projection</location>
    </subcellularLocation>
    <subcellularLocation>
        <location evidence="1">Secreted</location>
        <location evidence="1">Extracellular space</location>
        <location evidence="1">Extracellular matrix</location>
        <location evidence="1">Basement membrane</location>
    </subcellularLocation>
</comment>
<proteinExistence type="predicted"/>
<evidence type="ECO:0000256" key="5">
    <source>
        <dbReference type="ARBA" id="ARBA00022729"/>
    </source>
</evidence>
<feature type="domain" description="Laminin EGF-like" evidence="14">
    <location>
        <begin position="397"/>
        <end position="449"/>
    </location>
</feature>
<keyword evidence="9" id="KW-0325">Glycoprotein</keyword>
<feature type="non-terminal residue" evidence="16">
    <location>
        <position position="1"/>
    </location>
</feature>
<dbReference type="InterPro" id="IPR002049">
    <property type="entry name" value="LE_dom"/>
</dbReference>
<dbReference type="FunFam" id="2.10.25.10:FF:000090">
    <property type="entry name" value="laminin subunit alpha"/>
    <property type="match status" value="1"/>
</dbReference>
<evidence type="ECO:0000256" key="8">
    <source>
        <dbReference type="ARBA" id="ARBA00023157"/>
    </source>
</evidence>
<dbReference type="Gene3D" id="2.60.120.200">
    <property type="match status" value="2"/>
</dbReference>
<dbReference type="GO" id="GO:0005604">
    <property type="term" value="C:basement membrane"/>
    <property type="evidence" value="ECO:0007669"/>
    <property type="project" value="UniProtKB-SubCell"/>
</dbReference>
<feature type="domain" description="Fibronectin type-III" evidence="15">
    <location>
        <begin position="834"/>
        <end position="933"/>
    </location>
</feature>
<evidence type="ECO:0000313" key="17">
    <source>
        <dbReference type="Proteomes" id="UP000276133"/>
    </source>
</evidence>
<dbReference type="STRING" id="10195.A0A3M7SLR6"/>
<evidence type="ECO:0000256" key="9">
    <source>
        <dbReference type="ARBA" id="ARBA00023180"/>
    </source>
</evidence>